<evidence type="ECO:0000256" key="2">
    <source>
        <dbReference type="ARBA" id="ARBA00004123"/>
    </source>
</evidence>
<dbReference type="Proteomes" id="UP001152888">
    <property type="component" value="Unassembled WGS sequence"/>
</dbReference>
<evidence type="ECO:0000313" key="9">
    <source>
        <dbReference type="EMBL" id="CAH1981437.1"/>
    </source>
</evidence>
<sequence>MLPIFHRRLERVRQRQENRGLVLYRRHLRDHSNPFDIPEERFIELYRLNKELARYVINTISPVMAQGVYGNSIPNLIKIFASLRFYATGSYQRDIGLSYLVSLSQTSVHRCIQQVTQAIETTITIHEVTFPTNEIEHNRIKHSFMDKFGFPGVIGCVDGTHIAISRPAREAHNFYNRKGYYSLNTQIICDDNLKILSLNANFPGSNHDSYIWRHTRVRQYLLQQYLQNRLRGSWLIGDSGYMLEPFLMIPFINPLDGSPESRYNHCHIRARNCVERCIGVWKCRFRACLQERTAKYSPSFVGSLVNAKAALHNLCIRFNVPLLEAPLLENDPSYWSHS</sequence>
<feature type="domain" description="DDE Tnp4" evidence="8">
    <location>
        <begin position="157"/>
        <end position="313"/>
    </location>
</feature>
<dbReference type="InterPro" id="IPR027806">
    <property type="entry name" value="HARBI1_dom"/>
</dbReference>
<organism evidence="9 10">
    <name type="scientific">Acanthoscelides obtectus</name>
    <name type="common">Bean weevil</name>
    <name type="synonym">Bruchus obtectus</name>
    <dbReference type="NCBI Taxonomy" id="200917"/>
    <lineage>
        <taxon>Eukaryota</taxon>
        <taxon>Metazoa</taxon>
        <taxon>Ecdysozoa</taxon>
        <taxon>Arthropoda</taxon>
        <taxon>Hexapoda</taxon>
        <taxon>Insecta</taxon>
        <taxon>Pterygota</taxon>
        <taxon>Neoptera</taxon>
        <taxon>Endopterygota</taxon>
        <taxon>Coleoptera</taxon>
        <taxon>Polyphaga</taxon>
        <taxon>Cucujiformia</taxon>
        <taxon>Chrysomeloidea</taxon>
        <taxon>Chrysomelidae</taxon>
        <taxon>Bruchinae</taxon>
        <taxon>Bruchini</taxon>
        <taxon>Acanthoscelides</taxon>
    </lineage>
</organism>
<evidence type="ECO:0000256" key="5">
    <source>
        <dbReference type="ARBA" id="ARBA00022723"/>
    </source>
</evidence>
<evidence type="ECO:0000256" key="1">
    <source>
        <dbReference type="ARBA" id="ARBA00001968"/>
    </source>
</evidence>
<name>A0A9P0KTV7_ACAOB</name>
<proteinExistence type="inferred from homology"/>
<dbReference type="OrthoDB" id="6770542at2759"/>
<protein>
    <recommendedName>
        <fullName evidence="8">DDE Tnp4 domain-containing protein</fullName>
    </recommendedName>
</protein>
<evidence type="ECO:0000256" key="7">
    <source>
        <dbReference type="ARBA" id="ARBA00023242"/>
    </source>
</evidence>
<accession>A0A9P0KTV7</accession>
<comment type="cofactor">
    <cofactor evidence="1">
        <name>a divalent metal cation</name>
        <dbReference type="ChEBI" id="CHEBI:60240"/>
    </cofactor>
</comment>
<keyword evidence="6" id="KW-0378">Hydrolase</keyword>
<evidence type="ECO:0000256" key="3">
    <source>
        <dbReference type="ARBA" id="ARBA00006958"/>
    </source>
</evidence>
<dbReference type="GO" id="GO:0004518">
    <property type="term" value="F:nuclease activity"/>
    <property type="evidence" value="ECO:0007669"/>
    <property type="project" value="UniProtKB-KW"/>
</dbReference>
<keyword evidence="10" id="KW-1185">Reference proteome</keyword>
<evidence type="ECO:0000256" key="4">
    <source>
        <dbReference type="ARBA" id="ARBA00022722"/>
    </source>
</evidence>
<keyword evidence="7" id="KW-0539">Nucleus</keyword>
<dbReference type="InterPro" id="IPR045249">
    <property type="entry name" value="HARBI1-like"/>
</dbReference>
<reference evidence="9" key="1">
    <citation type="submission" date="2022-03" db="EMBL/GenBank/DDBJ databases">
        <authorList>
            <person name="Sayadi A."/>
        </authorList>
    </citation>
    <scope>NUCLEOTIDE SEQUENCE</scope>
</reference>
<keyword evidence="5" id="KW-0479">Metal-binding</keyword>
<evidence type="ECO:0000313" key="10">
    <source>
        <dbReference type="Proteomes" id="UP001152888"/>
    </source>
</evidence>
<dbReference type="GO" id="GO:0046872">
    <property type="term" value="F:metal ion binding"/>
    <property type="evidence" value="ECO:0007669"/>
    <property type="project" value="UniProtKB-KW"/>
</dbReference>
<dbReference type="PANTHER" id="PTHR22930:SF289">
    <property type="entry name" value="DDE TNP4 DOMAIN-CONTAINING PROTEIN-RELATED"/>
    <property type="match status" value="1"/>
</dbReference>
<comment type="similarity">
    <text evidence="3">Belongs to the HARBI1 family.</text>
</comment>
<dbReference type="Pfam" id="PF13359">
    <property type="entry name" value="DDE_Tnp_4"/>
    <property type="match status" value="1"/>
</dbReference>
<dbReference type="GO" id="GO:0005634">
    <property type="term" value="C:nucleus"/>
    <property type="evidence" value="ECO:0007669"/>
    <property type="project" value="UniProtKB-SubCell"/>
</dbReference>
<gene>
    <name evidence="9" type="ORF">ACAOBT_LOCUS14485</name>
</gene>
<dbReference type="EMBL" id="CAKOFQ010006908">
    <property type="protein sequence ID" value="CAH1981437.1"/>
    <property type="molecule type" value="Genomic_DNA"/>
</dbReference>
<evidence type="ECO:0000259" key="8">
    <source>
        <dbReference type="Pfam" id="PF13359"/>
    </source>
</evidence>
<dbReference type="GO" id="GO:0016787">
    <property type="term" value="F:hydrolase activity"/>
    <property type="evidence" value="ECO:0007669"/>
    <property type="project" value="UniProtKB-KW"/>
</dbReference>
<comment type="subcellular location">
    <subcellularLocation>
        <location evidence="2">Nucleus</location>
    </subcellularLocation>
</comment>
<evidence type="ECO:0000256" key="6">
    <source>
        <dbReference type="ARBA" id="ARBA00022801"/>
    </source>
</evidence>
<dbReference type="PANTHER" id="PTHR22930">
    <property type="match status" value="1"/>
</dbReference>
<comment type="caution">
    <text evidence="9">The sequence shown here is derived from an EMBL/GenBank/DDBJ whole genome shotgun (WGS) entry which is preliminary data.</text>
</comment>
<dbReference type="AlphaFoldDB" id="A0A9P0KTV7"/>
<keyword evidence="4" id="KW-0540">Nuclease</keyword>